<reference evidence="1 2" key="1">
    <citation type="submission" date="2017-06" db="EMBL/GenBank/DDBJ databases">
        <authorList>
            <person name="Swanenburg J."/>
            <person name="Kort R."/>
        </authorList>
    </citation>
    <scope>NUCLEOTIDE SEQUENCE [LARGE SCALE GENOMIC DNA]</scope>
    <source>
        <strain evidence="1 2">RL05</strain>
    </source>
</reference>
<evidence type="ECO:0000313" key="2">
    <source>
        <dbReference type="Proteomes" id="UP000295195"/>
    </source>
</evidence>
<accession>A0A4R6CQJ4</accession>
<gene>
    <name evidence="1" type="ORF">CEE75_13050</name>
</gene>
<dbReference type="EMBL" id="NKLP01000292">
    <property type="protein sequence ID" value="TDN28415.1"/>
    <property type="molecule type" value="Genomic_DNA"/>
</dbReference>
<comment type="caution">
    <text evidence="1">The sequence shown here is derived from an EMBL/GenBank/DDBJ whole genome shotgun (WGS) entry which is preliminary data.</text>
</comment>
<sequence>MATKQQYYTISSNFGFNCKDYKLSYHQLPIGGITIYYQMLIYTDKQSLLVYRQNSNHKMEWENAEMGFLDQKHVFHPFGKGEAYSHKISNLYMQSYDYYSAIYSLGQGYKLDCDDDGLYRHMRLMTREIGKSIRMHYTSVAATIDLIRTQDDPKIKNVIKNWSADVLKKFKFFEDPTPFPRKEAVSFLKEHPEEFNIDDNLPVVNANTSMNTVWW</sequence>
<dbReference type="RefSeq" id="WP_005729787.1">
    <property type="nucleotide sequence ID" value="NZ_JABERQ010000076.1"/>
</dbReference>
<name>A0A4R6CQJ4_9LACO</name>
<dbReference type="Proteomes" id="UP000295195">
    <property type="component" value="Unassembled WGS sequence"/>
</dbReference>
<organism evidence="1 2">
    <name type="scientific">Lactobacillus crispatus</name>
    <dbReference type="NCBI Taxonomy" id="47770"/>
    <lineage>
        <taxon>Bacteria</taxon>
        <taxon>Bacillati</taxon>
        <taxon>Bacillota</taxon>
        <taxon>Bacilli</taxon>
        <taxon>Lactobacillales</taxon>
        <taxon>Lactobacillaceae</taxon>
        <taxon>Lactobacillus</taxon>
    </lineage>
</organism>
<proteinExistence type="predicted"/>
<evidence type="ECO:0000313" key="1">
    <source>
        <dbReference type="EMBL" id="TDN28415.1"/>
    </source>
</evidence>
<protein>
    <submittedName>
        <fullName evidence="1">Uncharacterized protein</fullName>
    </submittedName>
</protein>
<dbReference type="AlphaFoldDB" id="A0A4R6CQJ4"/>